<proteinExistence type="predicted"/>
<name>D8RXP3_SELML</name>
<dbReference type="HOGENOM" id="CLU_1201579_0_0_1"/>
<dbReference type="Proteomes" id="UP000001514">
    <property type="component" value="Unassembled WGS sequence"/>
</dbReference>
<keyword evidence="2" id="KW-1185">Reference proteome</keyword>
<reference evidence="1 2" key="1">
    <citation type="journal article" date="2011" name="Science">
        <title>The Selaginella genome identifies genetic changes associated with the evolution of vascular plants.</title>
        <authorList>
            <person name="Banks J.A."/>
            <person name="Nishiyama T."/>
            <person name="Hasebe M."/>
            <person name="Bowman J.L."/>
            <person name="Gribskov M."/>
            <person name="dePamphilis C."/>
            <person name="Albert V.A."/>
            <person name="Aono N."/>
            <person name="Aoyama T."/>
            <person name="Ambrose B.A."/>
            <person name="Ashton N.W."/>
            <person name="Axtell M.J."/>
            <person name="Barker E."/>
            <person name="Barker M.S."/>
            <person name="Bennetzen J.L."/>
            <person name="Bonawitz N.D."/>
            <person name="Chapple C."/>
            <person name="Cheng C."/>
            <person name="Correa L.G."/>
            <person name="Dacre M."/>
            <person name="DeBarry J."/>
            <person name="Dreyer I."/>
            <person name="Elias M."/>
            <person name="Engstrom E.M."/>
            <person name="Estelle M."/>
            <person name="Feng L."/>
            <person name="Finet C."/>
            <person name="Floyd S.K."/>
            <person name="Frommer W.B."/>
            <person name="Fujita T."/>
            <person name="Gramzow L."/>
            <person name="Gutensohn M."/>
            <person name="Harholt J."/>
            <person name="Hattori M."/>
            <person name="Heyl A."/>
            <person name="Hirai T."/>
            <person name="Hiwatashi Y."/>
            <person name="Ishikawa M."/>
            <person name="Iwata M."/>
            <person name="Karol K.G."/>
            <person name="Koehler B."/>
            <person name="Kolukisaoglu U."/>
            <person name="Kubo M."/>
            <person name="Kurata T."/>
            <person name="Lalonde S."/>
            <person name="Li K."/>
            <person name="Li Y."/>
            <person name="Litt A."/>
            <person name="Lyons E."/>
            <person name="Manning G."/>
            <person name="Maruyama T."/>
            <person name="Michael T.P."/>
            <person name="Mikami K."/>
            <person name="Miyazaki S."/>
            <person name="Morinaga S."/>
            <person name="Murata T."/>
            <person name="Mueller-Roeber B."/>
            <person name="Nelson D.R."/>
            <person name="Obara M."/>
            <person name="Oguri Y."/>
            <person name="Olmstead R.G."/>
            <person name="Onodera N."/>
            <person name="Petersen B.L."/>
            <person name="Pils B."/>
            <person name="Prigge M."/>
            <person name="Rensing S.A."/>
            <person name="Riano-Pachon D.M."/>
            <person name="Roberts A.W."/>
            <person name="Sato Y."/>
            <person name="Scheller H.V."/>
            <person name="Schulz B."/>
            <person name="Schulz C."/>
            <person name="Shakirov E.V."/>
            <person name="Shibagaki N."/>
            <person name="Shinohara N."/>
            <person name="Shippen D.E."/>
            <person name="Soerensen I."/>
            <person name="Sotooka R."/>
            <person name="Sugimoto N."/>
            <person name="Sugita M."/>
            <person name="Sumikawa N."/>
            <person name="Tanurdzic M."/>
            <person name="Theissen G."/>
            <person name="Ulvskov P."/>
            <person name="Wakazuki S."/>
            <person name="Weng J.K."/>
            <person name="Willats W.W."/>
            <person name="Wipf D."/>
            <person name="Wolf P.G."/>
            <person name="Yang L."/>
            <person name="Zimmer A.D."/>
            <person name="Zhu Q."/>
            <person name="Mitros T."/>
            <person name="Hellsten U."/>
            <person name="Loque D."/>
            <person name="Otillar R."/>
            <person name="Salamov A."/>
            <person name="Schmutz J."/>
            <person name="Shapiro H."/>
            <person name="Lindquist E."/>
            <person name="Lucas S."/>
            <person name="Rokhsar D."/>
            <person name="Grigoriev I.V."/>
        </authorList>
    </citation>
    <scope>NUCLEOTIDE SEQUENCE [LARGE SCALE GENOMIC DNA]</scope>
</reference>
<dbReference type="Gramene" id="EFJ22950">
    <property type="protein sequence ID" value="EFJ22950"/>
    <property type="gene ID" value="SELMODRAFT_415975"/>
</dbReference>
<dbReference type="EMBL" id="GL377594">
    <property type="protein sequence ID" value="EFJ22950.1"/>
    <property type="molecule type" value="Genomic_DNA"/>
</dbReference>
<protein>
    <submittedName>
        <fullName evidence="1">Uncharacterized protein</fullName>
    </submittedName>
</protein>
<evidence type="ECO:0000313" key="1">
    <source>
        <dbReference type="EMBL" id="EFJ22950.1"/>
    </source>
</evidence>
<sequence>MVGSSRQANSPLGNDQNLQDEIKEAKTSGQQFFTFSSNENIIPRLQFLSGRPPLEYISCKLLTMKRLWSSQLQSDCKPRELPQRIYDLVGALREIKRKPQRPLLGENPRMKAVEKALDVIPVLDTVCFSSRRCKDPVTKSKRVRKDEMRIAACILRSVSKTEATIACFVSWSYANDNEVRAIFLCGIKFSHQVMSGYSHLKTGWVYCLNERTFPTASTSDKECNQDHFLIL</sequence>
<organism evidence="2">
    <name type="scientific">Selaginella moellendorffii</name>
    <name type="common">Spikemoss</name>
    <dbReference type="NCBI Taxonomy" id="88036"/>
    <lineage>
        <taxon>Eukaryota</taxon>
        <taxon>Viridiplantae</taxon>
        <taxon>Streptophyta</taxon>
        <taxon>Embryophyta</taxon>
        <taxon>Tracheophyta</taxon>
        <taxon>Lycopodiopsida</taxon>
        <taxon>Selaginellales</taxon>
        <taxon>Selaginellaceae</taxon>
        <taxon>Selaginella</taxon>
    </lineage>
</organism>
<dbReference type="InParanoid" id="D8RXP3"/>
<dbReference type="AlphaFoldDB" id="D8RXP3"/>
<evidence type="ECO:0000313" key="2">
    <source>
        <dbReference type="Proteomes" id="UP000001514"/>
    </source>
</evidence>
<dbReference type="KEGG" id="smo:SELMODRAFT_415975"/>
<accession>D8RXP3</accession>
<gene>
    <name evidence="1" type="ORF">SELMODRAFT_415975</name>
</gene>